<dbReference type="InterPro" id="IPR011059">
    <property type="entry name" value="Metal-dep_hydrolase_composite"/>
</dbReference>
<dbReference type="EC" id="3.5.2.2" evidence="6"/>
<dbReference type="GO" id="GO:0004157">
    <property type="term" value="F:dihydropyrimidinase activity"/>
    <property type="evidence" value="ECO:0007669"/>
    <property type="project" value="UniProtKB-EC"/>
</dbReference>
<keyword evidence="10" id="KW-1185">Reference proteome</keyword>
<evidence type="ECO:0000256" key="7">
    <source>
        <dbReference type="PIRSR" id="PIRSR611778-50"/>
    </source>
</evidence>
<sequence length="685" mass="75847">MSGTPSKNGTSEPMFFMPTSSPVKPRVKTSMFNVVDDCDENKSLQFGDNSRRKRQVPVEKKTPDSPANGSTVTSPFSMHEEIQEDIPVQEISTTTAQPIIFSDGSAQSRLFIKGGRIVNDDLSFDADIYIEDGIIKQIGNNLVIPGGSRTIEAKNKLVIPGGIDTHTHMQLPFMGTQAVDDFYSGTKAALAGGTTMIMDFVLDPRGCSLLDAYEKWRDWADSKVCCDYGLHIGVTWWDPQVAKEMDLLVKERGVNSFKMFLAYKDSFMLEDHELYESFKVCKELGSLAMVHAENGKIIAEKSKELIAMGITGPEGHEMCRPEEVEKEAVQRALTIANQANCPLYVVKVMSKASAETIADARRSGKIVFGEPIAASLGTDGTHYWNKCWRHAAGHVMSPPLRADTSTPGYLMDLLSNNDLQCTGTDNCTFNAEQKALGKDDFRRIPNGVNGVEDRMSVIWEKGVQSGKMDPCRFVAVTSTNAAKIFNIYPQKGRIAVGSDADLVIWDPNATRTISAKTHHQACDFNIFEGMVCHGVPLYVIMGGHVVLDEGQLKVSQGLGRFIPMPPFAETVYGRVEGRERARMPKKVDREPYTGTVVEIMAPEEFDTRKSDNPILQDPQPFHARPLTRSGARNQQDSSFTLSEQGNNQRRRDYHSNSAQYDDDRPKRSSTRVSRPPGGMSDIFLG</sequence>
<dbReference type="PANTHER" id="PTHR11647">
    <property type="entry name" value="HYDRANTOINASE/DIHYDROPYRIMIDINASE FAMILY MEMBER"/>
    <property type="match status" value="1"/>
</dbReference>
<evidence type="ECO:0000313" key="10">
    <source>
        <dbReference type="Proteomes" id="UP000515154"/>
    </source>
</evidence>
<evidence type="ECO:0000259" key="9">
    <source>
        <dbReference type="Pfam" id="PF01979"/>
    </source>
</evidence>
<dbReference type="AlphaFoldDB" id="A0A6P7TL53"/>
<dbReference type="GO" id="GO:0006208">
    <property type="term" value="P:pyrimidine nucleobase catabolic process"/>
    <property type="evidence" value="ECO:0007669"/>
    <property type="project" value="TreeGrafter"/>
</dbReference>
<feature type="compositionally biased region" description="Polar residues" evidence="8">
    <location>
        <begin position="630"/>
        <end position="647"/>
    </location>
</feature>
<evidence type="ECO:0000256" key="5">
    <source>
        <dbReference type="ARBA" id="ARBA00036696"/>
    </source>
</evidence>
<dbReference type="GO" id="GO:0046872">
    <property type="term" value="F:metal ion binding"/>
    <property type="evidence" value="ECO:0007669"/>
    <property type="project" value="UniProtKB-KW"/>
</dbReference>
<evidence type="ECO:0000313" key="11">
    <source>
        <dbReference type="RefSeq" id="XP_029650795.1"/>
    </source>
</evidence>
<dbReference type="RefSeq" id="XP_029650795.1">
    <property type="nucleotide sequence ID" value="XM_029794935.2"/>
</dbReference>
<feature type="compositionally biased region" description="Polar residues" evidence="8">
    <location>
        <begin position="1"/>
        <end position="11"/>
    </location>
</feature>
<accession>A0A6P7TL53</accession>
<feature type="region of interest" description="Disordered" evidence="8">
    <location>
        <begin position="40"/>
        <end position="74"/>
    </location>
</feature>
<dbReference type="InterPro" id="IPR032466">
    <property type="entry name" value="Metal_Hydrolase"/>
</dbReference>
<evidence type="ECO:0000256" key="1">
    <source>
        <dbReference type="ARBA" id="ARBA00001947"/>
    </source>
</evidence>
<dbReference type="Proteomes" id="UP000515154">
    <property type="component" value="Linkage group LG24"/>
</dbReference>
<dbReference type="PANTHER" id="PTHR11647:SF1">
    <property type="entry name" value="COLLAPSIN RESPONSE MEDIATOR PROTEIN"/>
    <property type="match status" value="1"/>
</dbReference>
<dbReference type="InterPro" id="IPR006680">
    <property type="entry name" value="Amidohydro-rel"/>
</dbReference>
<dbReference type="CDD" id="cd01314">
    <property type="entry name" value="D-HYD"/>
    <property type="match status" value="1"/>
</dbReference>
<feature type="region of interest" description="Disordered" evidence="8">
    <location>
        <begin position="1"/>
        <end position="28"/>
    </location>
</feature>
<evidence type="ECO:0000256" key="8">
    <source>
        <dbReference type="SAM" id="MobiDB-lite"/>
    </source>
</evidence>
<dbReference type="InterPro" id="IPR011778">
    <property type="entry name" value="Hydantoinase/dihydroPyrase"/>
</dbReference>
<dbReference type="SUPFAM" id="SSF51338">
    <property type="entry name" value="Composite domain of metallo-dependent hydrolases"/>
    <property type="match status" value="2"/>
</dbReference>
<feature type="modified residue" description="N6-carboxylysine" evidence="7">
    <location>
        <position position="258"/>
    </location>
</feature>
<dbReference type="Gene3D" id="2.30.40.10">
    <property type="entry name" value="Urease, subunit C, domain 1"/>
    <property type="match status" value="1"/>
</dbReference>
<keyword evidence="3" id="KW-0479">Metal-binding</keyword>
<name>A0A6P7TL53_9MOLL</name>
<dbReference type="InterPro" id="IPR050378">
    <property type="entry name" value="Metallo-dep_Hydrolases_sf"/>
</dbReference>
<evidence type="ECO:0000256" key="3">
    <source>
        <dbReference type="ARBA" id="ARBA00022723"/>
    </source>
</evidence>
<feature type="compositionally biased region" description="Polar residues" evidence="8">
    <location>
        <begin position="65"/>
        <end position="74"/>
    </location>
</feature>
<proteinExistence type="inferred from homology"/>
<keyword evidence="4" id="KW-0378">Hydrolase</keyword>
<feature type="domain" description="Amidohydrolase-related" evidence="9">
    <location>
        <begin position="157"/>
        <end position="546"/>
    </location>
</feature>
<dbReference type="SUPFAM" id="SSF51556">
    <property type="entry name" value="Metallo-dependent hydrolases"/>
    <property type="match status" value="1"/>
</dbReference>
<reference evidence="11" key="1">
    <citation type="submission" date="2025-08" db="UniProtKB">
        <authorList>
            <consortium name="RefSeq"/>
        </authorList>
    </citation>
    <scope>IDENTIFICATION</scope>
</reference>
<organism evidence="10 11">
    <name type="scientific">Octopus sinensis</name>
    <name type="common">East Asian common octopus</name>
    <dbReference type="NCBI Taxonomy" id="2607531"/>
    <lineage>
        <taxon>Eukaryota</taxon>
        <taxon>Metazoa</taxon>
        <taxon>Spiralia</taxon>
        <taxon>Lophotrochozoa</taxon>
        <taxon>Mollusca</taxon>
        <taxon>Cephalopoda</taxon>
        <taxon>Coleoidea</taxon>
        <taxon>Octopodiformes</taxon>
        <taxon>Octopoda</taxon>
        <taxon>Incirrata</taxon>
        <taxon>Octopodidae</taxon>
        <taxon>Octopus</taxon>
    </lineage>
</organism>
<dbReference type="Pfam" id="PF01979">
    <property type="entry name" value="Amidohydro_1"/>
    <property type="match status" value="1"/>
</dbReference>
<dbReference type="FunFam" id="3.20.20.140:FF:000076">
    <property type="entry name" value="Dihydropyrimidinase like 2"/>
    <property type="match status" value="1"/>
</dbReference>
<dbReference type="GO" id="GO:0005829">
    <property type="term" value="C:cytosol"/>
    <property type="evidence" value="ECO:0007669"/>
    <property type="project" value="TreeGrafter"/>
</dbReference>
<dbReference type="Gene3D" id="3.20.20.140">
    <property type="entry name" value="Metal-dependent hydrolases"/>
    <property type="match status" value="1"/>
</dbReference>
<dbReference type="KEGG" id="osn:115224129"/>
<gene>
    <name evidence="11" type="primary">LOC115224129</name>
</gene>
<comment type="cofactor">
    <cofactor evidence="1">
        <name>Zn(2+)</name>
        <dbReference type="ChEBI" id="CHEBI:29105"/>
    </cofactor>
</comment>
<feature type="region of interest" description="Disordered" evidence="8">
    <location>
        <begin position="603"/>
        <end position="685"/>
    </location>
</feature>
<evidence type="ECO:0000256" key="2">
    <source>
        <dbReference type="ARBA" id="ARBA00008829"/>
    </source>
</evidence>
<evidence type="ECO:0000256" key="4">
    <source>
        <dbReference type="ARBA" id="ARBA00022801"/>
    </source>
</evidence>
<comment type="catalytic activity">
    <reaction evidence="5">
        <text>5,6-dihydrouracil + H2O = 3-(carbamoylamino)propanoate + H(+)</text>
        <dbReference type="Rhea" id="RHEA:16121"/>
        <dbReference type="ChEBI" id="CHEBI:11892"/>
        <dbReference type="ChEBI" id="CHEBI:15377"/>
        <dbReference type="ChEBI" id="CHEBI:15378"/>
        <dbReference type="ChEBI" id="CHEBI:15901"/>
        <dbReference type="EC" id="3.5.2.2"/>
    </reaction>
</comment>
<dbReference type="NCBIfam" id="TIGR02033">
    <property type="entry name" value="D-hydantoinase"/>
    <property type="match status" value="1"/>
</dbReference>
<evidence type="ECO:0000256" key="6">
    <source>
        <dbReference type="ARBA" id="ARBA00039113"/>
    </source>
</evidence>
<comment type="PTM">
    <text evidence="7">Carbamylation allows a single lysine to coordinate two divalent metal cations.</text>
</comment>
<comment type="similarity">
    <text evidence="2">Belongs to the metallo-dependent hydrolases superfamily. Hydantoinase/dihydropyrimidinase family.</text>
</comment>
<protein>
    <recommendedName>
        <fullName evidence="6">dihydropyrimidinase</fullName>
        <ecNumber evidence="6">3.5.2.2</ecNumber>
    </recommendedName>
</protein>